<proteinExistence type="predicted"/>
<keyword evidence="3" id="KW-1185">Reference proteome</keyword>
<dbReference type="Proteomes" id="UP001362999">
    <property type="component" value="Unassembled WGS sequence"/>
</dbReference>
<dbReference type="AlphaFoldDB" id="A0AAW0D6V0"/>
<evidence type="ECO:0000313" key="3">
    <source>
        <dbReference type="Proteomes" id="UP001362999"/>
    </source>
</evidence>
<protein>
    <submittedName>
        <fullName evidence="2">Uncharacterized protein</fullName>
    </submittedName>
</protein>
<sequence>MAILATPASLPCCRTLPSSGFGSSFLQLRQNHSFSSGLSGFPTSEWLQIVRRSPTSSGPAPPDFPTLLRPWFILSGPFTLSVLSLELLQNSSCGFSYMWSGARPSDDFELSSDTSPEHSCSGNSSSGPADFVSARLLDYMANHMPQCQPLT</sequence>
<evidence type="ECO:0000313" key="2">
    <source>
        <dbReference type="EMBL" id="KAK7046804.1"/>
    </source>
</evidence>
<reference evidence="2 3" key="1">
    <citation type="journal article" date="2024" name="J Genomics">
        <title>Draft genome sequencing and assembly of Favolaschia claudopus CIRM-BRFM 2984 isolated from oak limbs.</title>
        <authorList>
            <person name="Navarro D."/>
            <person name="Drula E."/>
            <person name="Chaduli D."/>
            <person name="Cazenave R."/>
            <person name="Ahrendt S."/>
            <person name="Wang J."/>
            <person name="Lipzen A."/>
            <person name="Daum C."/>
            <person name="Barry K."/>
            <person name="Grigoriev I.V."/>
            <person name="Favel A."/>
            <person name="Rosso M.N."/>
            <person name="Martin F."/>
        </authorList>
    </citation>
    <scope>NUCLEOTIDE SEQUENCE [LARGE SCALE GENOMIC DNA]</scope>
    <source>
        <strain evidence="2 3">CIRM-BRFM 2984</strain>
    </source>
</reference>
<accession>A0AAW0D6V0</accession>
<dbReference type="EMBL" id="JAWWNJ010000010">
    <property type="protein sequence ID" value="KAK7046804.1"/>
    <property type="molecule type" value="Genomic_DNA"/>
</dbReference>
<feature type="region of interest" description="Disordered" evidence="1">
    <location>
        <begin position="108"/>
        <end position="127"/>
    </location>
</feature>
<feature type="compositionally biased region" description="Polar residues" evidence="1">
    <location>
        <begin position="111"/>
        <end position="127"/>
    </location>
</feature>
<gene>
    <name evidence="2" type="ORF">R3P38DRAFT_3176076</name>
</gene>
<organism evidence="2 3">
    <name type="scientific">Favolaschia claudopus</name>
    <dbReference type="NCBI Taxonomy" id="2862362"/>
    <lineage>
        <taxon>Eukaryota</taxon>
        <taxon>Fungi</taxon>
        <taxon>Dikarya</taxon>
        <taxon>Basidiomycota</taxon>
        <taxon>Agaricomycotina</taxon>
        <taxon>Agaricomycetes</taxon>
        <taxon>Agaricomycetidae</taxon>
        <taxon>Agaricales</taxon>
        <taxon>Marasmiineae</taxon>
        <taxon>Mycenaceae</taxon>
        <taxon>Favolaschia</taxon>
    </lineage>
</organism>
<evidence type="ECO:0000256" key="1">
    <source>
        <dbReference type="SAM" id="MobiDB-lite"/>
    </source>
</evidence>
<name>A0AAW0D6V0_9AGAR</name>
<comment type="caution">
    <text evidence="2">The sequence shown here is derived from an EMBL/GenBank/DDBJ whole genome shotgun (WGS) entry which is preliminary data.</text>
</comment>